<proteinExistence type="predicted"/>
<keyword evidence="2" id="KW-1185">Reference proteome</keyword>
<evidence type="ECO:0000313" key="1">
    <source>
        <dbReference type="EMBL" id="KAJ7230346.1"/>
    </source>
</evidence>
<reference evidence="1" key="1">
    <citation type="submission" date="2023-03" db="EMBL/GenBank/DDBJ databases">
        <title>Massive genome expansion in bonnet fungi (Mycena s.s.) driven by repeated elements and novel gene families across ecological guilds.</title>
        <authorList>
            <consortium name="Lawrence Berkeley National Laboratory"/>
            <person name="Harder C.B."/>
            <person name="Miyauchi S."/>
            <person name="Viragh M."/>
            <person name="Kuo A."/>
            <person name="Thoen E."/>
            <person name="Andreopoulos B."/>
            <person name="Lu D."/>
            <person name="Skrede I."/>
            <person name="Drula E."/>
            <person name="Henrissat B."/>
            <person name="Morin E."/>
            <person name="Kohler A."/>
            <person name="Barry K."/>
            <person name="LaButti K."/>
            <person name="Morin E."/>
            <person name="Salamov A."/>
            <person name="Lipzen A."/>
            <person name="Mereny Z."/>
            <person name="Hegedus B."/>
            <person name="Baldrian P."/>
            <person name="Stursova M."/>
            <person name="Weitz H."/>
            <person name="Taylor A."/>
            <person name="Grigoriev I.V."/>
            <person name="Nagy L.G."/>
            <person name="Martin F."/>
            <person name="Kauserud H."/>
        </authorList>
    </citation>
    <scope>NUCLEOTIDE SEQUENCE</scope>
    <source>
        <strain evidence="1">9144</strain>
    </source>
</reference>
<dbReference type="EMBL" id="JARJCW010000001">
    <property type="protein sequence ID" value="KAJ7230346.1"/>
    <property type="molecule type" value="Genomic_DNA"/>
</dbReference>
<name>A0AAD7E6G4_9AGAR</name>
<dbReference type="AlphaFoldDB" id="A0AAD7E6G4"/>
<accession>A0AAD7E6G4</accession>
<evidence type="ECO:0000313" key="2">
    <source>
        <dbReference type="Proteomes" id="UP001219525"/>
    </source>
</evidence>
<comment type="caution">
    <text evidence="1">The sequence shown here is derived from an EMBL/GenBank/DDBJ whole genome shotgun (WGS) entry which is preliminary data.</text>
</comment>
<protein>
    <submittedName>
        <fullName evidence="1">Uncharacterized protein</fullName>
    </submittedName>
</protein>
<sequence>MSFVWLIRELFSWGHWTWRWGNSQRCEKVDYWDWSPCQPRGAPSMVINTRYTIKESIQLKASWRINEGSCVKPHMMASGTWVHGVEVRNQVDDIFGVYGKLRMSSIQSGTSYQKGSLWRRRFTQQGSWIAACDRVSRQYDRGGMALSNKGTSSTNQVIRRGKRYYIYYFQLYNNYVVDVKGEDYNGHDAAHVKGITDHQGAGLKLRGYSLAIRPQSGLVLDPNAATSQLAEHAESAMLGKLTGSRVLLSPARSPQLQILTLAWPATLVEDVA</sequence>
<organism evidence="1 2">
    <name type="scientific">Mycena pura</name>
    <dbReference type="NCBI Taxonomy" id="153505"/>
    <lineage>
        <taxon>Eukaryota</taxon>
        <taxon>Fungi</taxon>
        <taxon>Dikarya</taxon>
        <taxon>Basidiomycota</taxon>
        <taxon>Agaricomycotina</taxon>
        <taxon>Agaricomycetes</taxon>
        <taxon>Agaricomycetidae</taxon>
        <taxon>Agaricales</taxon>
        <taxon>Marasmiineae</taxon>
        <taxon>Mycenaceae</taxon>
        <taxon>Mycena</taxon>
    </lineage>
</organism>
<dbReference type="Proteomes" id="UP001219525">
    <property type="component" value="Unassembled WGS sequence"/>
</dbReference>
<gene>
    <name evidence="1" type="ORF">GGX14DRAFT_384303</name>
</gene>